<evidence type="ECO:0000313" key="1">
    <source>
        <dbReference type="EMBL" id="KAJ3523775.1"/>
    </source>
</evidence>
<dbReference type="EMBL" id="JANRMS010002192">
    <property type="protein sequence ID" value="KAJ3523775.1"/>
    <property type="molecule type" value="Genomic_DNA"/>
</dbReference>
<dbReference type="Proteomes" id="UP001148629">
    <property type="component" value="Unassembled WGS sequence"/>
</dbReference>
<organism evidence="1 2">
    <name type="scientific">Fusarium decemcellulare</name>
    <dbReference type="NCBI Taxonomy" id="57161"/>
    <lineage>
        <taxon>Eukaryota</taxon>
        <taxon>Fungi</taxon>
        <taxon>Dikarya</taxon>
        <taxon>Ascomycota</taxon>
        <taxon>Pezizomycotina</taxon>
        <taxon>Sordariomycetes</taxon>
        <taxon>Hypocreomycetidae</taxon>
        <taxon>Hypocreales</taxon>
        <taxon>Nectriaceae</taxon>
        <taxon>Fusarium</taxon>
        <taxon>Fusarium decemcellulare species complex</taxon>
    </lineage>
</organism>
<protein>
    <submittedName>
        <fullName evidence="1">Uncharacterized protein</fullName>
    </submittedName>
</protein>
<evidence type="ECO:0000313" key="2">
    <source>
        <dbReference type="Proteomes" id="UP001148629"/>
    </source>
</evidence>
<proteinExistence type="predicted"/>
<name>A0ACC1RPR2_9HYPO</name>
<accession>A0ACC1RPR2</accession>
<keyword evidence="2" id="KW-1185">Reference proteome</keyword>
<gene>
    <name evidence="1" type="ORF">NM208_g12324</name>
</gene>
<reference evidence="1" key="1">
    <citation type="submission" date="2022-08" db="EMBL/GenBank/DDBJ databases">
        <title>Genome Sequence of Fusarium decemcellulare.</title>
        <authorList>
            <person name="Buettner E."/>
        </authorList>
    </citation>
    <scope>NUCLEOTIDE SEQUENCE</scope>
    <source>
        <strain evidence="1">Babe19</strain>
    </source>
</reference>
<comment type="caution">
    <text evidence="1">The sequence shown here is derived from an EMBL/GenBank/DDBJ whole genome shotgun (WGS) entry which is preliminary data.</text>
</comment>
<sequence length="989" mass="110716">MEPIRGDIGASQESRREVKMPLDESSKAVATWRNAPAEMNDICVAGDTWSKSRYLRDDLEQDDIVKIFSHAMFTNMNPAEMICVAADRHSRQYILPHIVKAVGKFTEAVEADEFVVAAKMIRLQSSEIAAQFHDSISGGAWKGDTKGGLMIPMENPPSPVQQASQIPIQTWLNTPSSVDFREQTDAAKDPFEDWILRDSYADYMLEDAPTVHRPSSDPVGILEAFTRRPEFKHLMTTVEHQIQRYNCTKMPFISYKTSLALQSSHRHRKNGDKFAAAFNVDWDLTSFLVNNYEAGIHQKLDKIVAITGAIDTAQLCSVGQYFKFRWPEQSSQLLEALEQQICHSNSRENLPNKSLKGRRWLPTSRLAFGSPSSNKITVDPTLRTIWVSGTETFITSVAQQIAWLVAAFQEKKDKPSYAYIGFANTSKSNNSQVPMFDIDARLETLPQTDSTGSCWNTVIGPAVIITGFPLPDRDQDEQGLEVSVQVMAQLLGLPRAVTFEGGFVFKGRYTALVPVKKLGPCVQWHIIDTYPDKLKWEDIDVCCPVRITGEANMVSFPDGRSFFGWCPKVLEWLATAEYNYGLTRYSGACAPSQWAQIDKIQLGFSQWATLTAEITLGRRDGYRCQRPDDYEMLLKEAMNTHIILYDTEDRRATQTNAEDLILHVLLHKRSQRNQDANCRGQDLEFANADRRALPTREVMVRNAEKIFGHRRPVSSSKAIASLFEQEVESLYATIDGLWAQEYKSTRSYSLKMKLDPRPSVHGWEYMDLVEDNGWMSPKSVTMDSKCGRWNEYARDIQALVLFGAGFGDILTPVLPGTICPVLTSIPKGYSFLGIRVDTLERLFTLQGSLGNQAKLSTSGLALSGSTDLFKGCKQGAGEKCGPQCLVRFVMPGRLRGKQHLLPLETDGAIIIGQLGDEVLHRLCRQEMKEMKEAKEVKEVGMTWNWLKSKLSHLDPASDVAPLTVTPAPITCRQEGEGDAVLTGGSSPTK</sequence>